<comment type="caution">
    <text evidence="7">The sequence shown here is derived from an EMBL/GenBank/DDBJ whole genome shotgun (WGS) entry which is preliminary data.</text>
</comment>
<evidence type="ECO:0000256" key="5">
    <source>
        <dbReference type="ARBA" id="ARBA00023242"/>
    </source>
</evidence>
<dbReference type="GO" id="GO:0005654">
    <property type="term" value="C:nucleoplasm"/>
    <property type="evidence" value="ECO:0007669"/>
    <property type="project" value="UniProtKB-ARBA"/>
</dbReference>
<dbReference type="Pfam" id="PF08598">
    <property type="entry name" value="Sds3"/>
    <property type="match status" value="1"/>
</dbReference>
<proteinExistence type="predicted"/>
<reference evidence="7 8" key="1">
    <citation type="journal article" date="2018" name="PLoS ONE">
        <title>The draft genome of Kipferlia bialata reveals reductive genome evolution in fornicate parasites.</title>
        <authorList>
            <person name="Tanifuji G."/>
            <person name="Takabayashi S."/>
            <person name="Kume K."/>
            <person name="Takagi M."/>
            <person name="Nakayama T."/>
            <person name="Kamikawa R."/>
            <person name="Inagaki Y."/>
            <person name="Hashimoto T."/>
        </authorList>
    </citation>
    <scope>NUCLEOTIDE SEQUENCE [LARGE SCALE GENOMIC DNA]</scope>
    <source>
        <strain evidence="7">NY0173</strain>
    </source>
</reference>
<evidence type="ECO:0000259" key="6">
    <source>
        <dbReference type="SMART" id="SM00471"/>
    </source>
</evidence>
<sequence>MSNQPAQEDTEAEQERIKKDLAEYVAVGQLYFDQAGEHLQKEIQQIEERNHPKMATLEAGAAMERDRRLAVAQLEYDYNVQLARNRLEVASETIKADYDVSIRNISDDLILHVKQQHRNLESECTRAHDIKHIRRVVKTAKQLCRKEGGNMEVIVPAAWLHDCYITRKDSPLRSKASVLADNIHHCIAAHSFSAQIETETLEAKVVQDADRLDSLGAIGIMRATLCAASMPGVSMYSDTDTFCKERTPNDRLYSIDHYWCKLLKLSSTMKTVSGTEEAERRTEYMQGYLDQLQTEIGSGA</sequence>
<accession>A0A9K3CP44</accession>
<keyword evidence="8" id="KW-1185">Reference proteome</keyword>
<dbReference type="InterPro" id="IPR006674">
    <property type="entry name" value="HD_domain"/>
</dbReference>
<keyword evidence="4" id="KW-0804">Transcription</keyword>
<dbReference type="InterPro" id="IPR013907">
    <property type="entry name" value="Sds3"/>
</dbReference>
<dbReference type="SUPFAM" id="SSF109604">
    <property type="entry name" value="HD-domain/PDEase-like"/>
    <property type="match status" value="1"/>
</dbReference>
<keyword evidence="5" id="KW-0539">Nucleus</keyword>
<keyword evidence="3" id="KW-0805">Transcription regulation</keyword>
<dbReference type="OrthoDB" id="16547at2759"/>
<dbReference type="PANTHER" id="PTHR33594">
    <property type="entry name" value="SUPERFAMILY HYDROLASE, PUTATIVE (AFU_ORTHOLOGUE AFUA_1G03035)-RELATED"/>
    <property type="match status" value="1"/>
</dbReference>
<protein>
    <submittedName>
        <fullName evidence="7">Sds3-like protein</fullName>
    </submittedName>
</protein>
<name>A0A9K3CP44_9EUKA</name>
<dbReference type="Pfam" id="PF01966">
    <property type="entry name" value="HD"/>
    <property type="match status" value="1"/>
</dbReference>
<evidence type="ECO:0000256" key="3">
    <source>
        <dbReference type="ARBA" id="ARBA00023015"/>
    </source>
</evidence>
<dbReference type="SMART" id="SM00471">
    <property type="entry name" value="HDc"/>
    <property type="match status" value="1"/>
</dbReference>
<organism evidence="7 8">
    <name type="scientific">Kipferlia bialata</name>
    <dbReference type="NCBI Taxonomy" id="797122"/>
    <lineage>
        <taxon>Eukaryota</taxon>
        <taxon>Metamonada</taxon>
        <taxon>Carpediemonas-like organisms</taxon>
        <taxon>Kipferlia</taxon>
    </lineage>
</organism>
<dbReference type="Proteomes" id="UP000265618">
    <property type="component" value="Unassembled WGS sequence"/>
</dbReference>
<comment type="subcellular location">
    <subcellularLocation>
        <location evidence="1">Nucleus</location>
    </subcellularLocation>
</comment>
<evidence type="ECO:0000256" key="2">
    <source>
        <dbReference type="ARBA" id="ARBA00022491"/>
    </source>
</evidence>
<evidence type="ECO:0000313" key="8">
    <source>
        <dbReference type="Proteomes" id="UP000265618"/>
    </source>
</evidence>
<evidence type="ECO:0000256" key="1">
    <source>
        <dbReference type="ARBA" id="ARBA00004123"/>
    </source>
</evidence>
<evidence type="ECO:0000313" key="7">
    <source>
        <dbReference type="EMBL" id="GIQ79805.1"/>
    </source>
</evidence>
<dbReference type="PANTHER" id="PTHR33594:SF1">
    <property type="entry name" value="HD_PDEASE DOMAIN-CONTAINING PROTEIN"/>
    <property type="match status" value="1"/>
</dbReference>
<evidence type="ECO:0000256" key="4">
    <source>
        <dbReference type="ARBA" id="ARBA00023163"/>
    </source>
</evidence>
<dbReference type="InterPro" id="IPR003607">
    <property type="entry name" value="HD/PDEase_dom"/>
</dbReference>
<dbReference type="CDD" id="cd00077">
    <property type="entry name" value="HDc"/>
    <property type="match status" value="1"/>
</dbReference>
<dbReference type="Gene3D" id="1.10.3210.50">
    <property type="match status" value="1"/>
</dbReference>
<gene>
    <name evidence="7" type="ORF">KIPB_000504</name>
</gene>
<dbReference type="AlphaFoldDB" id="A0A9K3CP44"/>
<dbReference type="EMBL" id="BDIP01000058">
    <property type="protein sequence ID" value="GIQ79805.1"/>
    <property type="molecule type" value="Genomic_DNA"/>
</dbReference>
<keyword evidence="2" id="KW-0678">Repressor</keyword>
<feature type="domain" description="HD/PDEase" evidence="6">
    <location>
        <begin position="125"/>
        <end position="224"/>
    </location>
</feature>
<dbReference type="GO" id="GO:0010468">
    <property type="term" value="P:regulation of gene expression"/>
    <property type="evidence" value="ECO:0007669"/>
    <property type="project" value="UniProtKB-ARBA"/>
</dbReference>